<evidence type="ECO:0000313" key="2">
    <source>
        <dbReference type="Proteomes" id="UP000186228"/>
    </source>
</evidence>
<name>A0A1C3VSA7_9HYPH</name>
<accession>A0A1C3VSA7</accession>
<dbReference type="Proteomes" id="UP000186228">
    <property type="component" value="Unassembled WGS sequence"/>
</dbReference>
<dbReference type="OrthoDB" id="9880243at2"/>
<reference evidence="2" key="1">
    <citation type="submission" date="2016-08" db="EMBL/GenBank/DDBJ databases">
        <authorList>
            <person name="Varghese N."/>
            <person name="Submissions Spin"/>
        </authorList>
    </citation>
    <scope>NUCLEOTIDE SEQUENCE [LARGE SCALE GENOMIC DNA]</scope>
    <source>
        <strain evidence="2">CCBAU 57015</strain>
    </source>
</reference>
<dbReference type="RefSeq" id="WP_143525515.1">
    <property type="nucleotide sequence ID" value="NZ_FMAC01000007.1"/>
</dbReference>
<proteinExistence type="predicted"/>
<gene>
    <name evidence="1" type="ORF">GA0061100_107350</name>
</gene>
<sequence length="105" mass="11055">MAVVNIPPDGQIHILGPVPGILHVYNRGPNVSTYNLTIVHVNNWQNVNIAAGHTDSYAANGNATYIQNLAGGSTLQCLWVGLADELTPEQAGLEKAESMPGVSGH</sequence>
<protein>
    <submittedName>
        <fullName evidence="1">Uncharacterized protein</fullName>
    </submittedName>
</protein>
<evidence type="ECO:0000313" key="1">
    <source>
        <dbReference type="EMBL" id="SCB30683.1"/>
    </source>
</evidence>
<dbReference type="AlphaFoldDB" id="A0A1C3VSA7"/>
<dbReference type="EMBL" id="FMAC01000007">
    <property type="protein sequence ID" value="SCB30683.1"/>
    <property type="molecule type" value="Genomic_DNA"/>
</dbReference>
<organism evidence="1 2">
    <name type="scientific">Rhizobium hainanense</name>
    <dbReference type="NCBI Taxonomy" id="52131"/>
    <lineage>
        <taxon>Bacteria</taxon>
        <taxon>Pseudomonadati</taxon>
        <taxon>Pseudomonadota</taxon>
        <taxon>Alphaproteobacteria</taxon>
        <taxon>Hyphomicrobiales</taxon>
        <taxon>Rhizobiaceae</taxon>
        <taxon>Rhizobium/Agrobacterium group</taxon>
        <taxon>Rhizobium</taxon>
    </lineage>
</organism>
<keyword evidence="2" id="KW-1185">Reference proteome</keyword>